<organism evidence="1 2">
    <name type="scientific">Marinomonas piezotolerans</name>
    <dbReference type="NCBI Taxonomy" id="2213058"/>
    <lineage>
        <taxon>Bacteria</taxon>
        <taxon>Pseudomonadati</taxon>
        <taxon>Pseudomonadota</taxon>
        <taxon>Gammaproteobacteria</taxon>
        <taxon>Oceanospirillales</taxon>
        <taxon>Oceanospirillaceae</taxon>
        <taxon>Marinomonas</taxon>
    </lineage>
</organism>
<gene>
    <name evidence="1" type="ORF">DN730_03945</name>
</gene>
<dbReference type="RefSeq" id="WP_115466784.1">
    <property type="nucleotide sequence ID" value="NZ_QKRA01000001.1"/>
</dbReference>
<dbReference type="EMBL" id="QKRA01000001">
    <property type="protein sequence ID" value="RDL46198.1"/>
    <property type="molecule type" value="Genomic_DNA"/>
</dbReference>
<protein>
    <recommendedName>
        <fullName evidence="3">DUF2846 domain-containing protein</fullName>
    </recommendedName>
</protein>
<accession>A0A370UEJ0</accession>
<dbReference type="PROSITE" id="PS51257">
    <property type="entry name" value="PROKAR_LIPOPROTEIN"/>
    <property type="match status" value="1"/>
</dbReference>
<proteinExistence type="predicted"/>
<dbReference type="AlphaFoldDB" id="A0A370UEJ0"/>
<comment type="caution">
    <text evidence="1">The sequence shown here is derived from an EMBL/GenBank/DDBJ whole genome shotgun (WGS) entry which is preliminary data.</text>
</comment>
<evidence type="ECO:0008006" key="3">
    <source>
        <dbReference type="Google" id="ProtNLM"/>
    </source>
</evidence>
<dbReference type="OrthoDB" id="7375569at2"/>
<evidence type="ECO:0000313" key="2">
    <source>
        <dbReference type="Proteomes" id="UP000254326"/>
    </source>
</evidence>
<keyword evidence="2" id="KW-1185">Reference proteome</keyword>
<evidence type="ECO:0000313" key="1">
    <source>
        <dbReference type="EMBL" id="RDL46198.1"/>
    </source>
</evidence>
<name>A0A370UEJ0_9GAMM</name>
<dbReference type="Proteomes" id="UP000254326">
    <property type="component" value="Unassembled WGS sequence"/>
</dbReference>
<reference evidence="1 2" key="1">
    <citation type="submission" date="2018-06" db="EMBL/GenBank/DDBJ databases">
        <title>Marinomonas sp. YLB-05 draft genome sequence.</title>
        <authorList>
            <person name="Yu L."/>
            <person name="Tang X."/>
        </authorList>
    </citation>
    <scope>NUCLEOTIDE SEQUENCE [LARGE SCALE GENOMIC DNA]</scope>
    <source>
        <strain evidence="1 2">YLB-05</strain>
    </source>
</reference>
<sequence length="151" mass="16676">MDRYKFLILGVLAVSITGCSTVKYLPENFDSTSGISEPTEGRAGVYVYQAKTGVIGSFLDVDFEIKGYPTVPINTGEYAYFEVLPGKSEYKLAGGILPKFEPVEFEAGHNYFFRAYLVGFHDASYLVGNQPEIDAVKQSIVSGRYELNTVD</sequence>